<dbReference type="EC" id="7.1.1.9" evidence="4"/>
<evidence type="ECO:0000259" key="19">
    <source>
        <dbReference type="PROSITE" id="PS51007"/>
    </source>
</evidence>
<keyword evidence="8 16" id="KW-0479">Metal-binding</keyword>
<dbReference type="EMBL" id="JAUHHC010000003">
    <property type="protein sequence ID" value="MDN3921231.1"/>
    <property type="molecule type" value="Genomic_DNA"/>
</dbReference>
<dbReference type="Proteomes" id="UP001228044">
    <property type="component" value="Unassembled WGS sequence"/>
</dbReference>
<evidence type="ECO:0000313" key="21">
    <source>
        <dbReference type="Proteomes" id="UP001228044"/>
    </source>
</evidence>
<evidence type="ECO:0000256" key="3">
    <source>
        <dbReference type="ARBA" id="ARBA00007866"/>
    </source>
</evidence>
<evidence type="ECO:0000313" key="20">
    <source>
        <dbReference type="EMBL" id="MDN3921231.1"/>
    </source>
</evidence>
<comment type="catalytic activity">
    <reaction evidence="15">
        <text>4 Fe(II)-[cytochrome c] + O2 + 8 H(+)(in) = 4 Fe(III)-[cytochrome c] + 2 H2O + 4 H(+)(out)</text>
        <dbReference type="Rhea" id="RHEA:11436"/>
        <dbReference type="Rhea" id="RHEA-COMP:10350"/>
        <dbReference type="Rhea" id="RHEA-COMP:14399"/>
        <dbReference type="ChEBI" id="CHEBI:15377"/>
        <dbReference type="ChEBI" id="CHEBI:15378"/>
        <dbReference type="ChEBI" id="CHEBI:15379"/>
        <dbReference type="ChEBI" id="CHEBI:29033"/>
        <dbReference type="ChEBI" id="CHEBI:29034"/>
        <dbReference type="EC" id="7.1.1.9"/>
    </reaction>
</comment>
<dbReference type="InterPro" id="IPR008972">
    <property type="entry name" value="Cupredoxin"/>
</dbReference>
<dbReference type="Gene3D" id="1.10.287.90">
    <property type="match status" value="1"/>
</dbReference>
<dbReference type="PANTHER" id="PTHR22888:SF9">
    <property type="entry name" value="CYTOCHROME C OXIDASE SUBUNIT 2"/>
    <property type="match status" value="1"/>
</dbReference>
<feature type="domain" description="Cytochrome c" evidence="19">
    <location>
        <begin position="284"/>
        <end position="377"/>
    </location>
</feature>
<evidence type="ECO:0000256" key="13">
    <source>
        <dbReference type="ARBA" id="ARBA00023008"/>
    </source>
</evidence>
<dbReference type="SUPFAM" id="SSF46626">
    <property type="entry name" value="Cytochrome c"/>
    <property type="match status" value="1"/>
</dbReference>
<keyword evidence="6 16" id="KW-0349">Heme</keyword>
<dbReference type="InterPro" id="IPR001505">
    <property type="entry name" value="Copper_CuA"/>
</dbReference>
<evidence type="ECO:0000256" key="12">
    <source>
        <dbReference type="ARBA" id="ARBA00023004"/>
    </source>
</evidence>
<evidence type="ECO:0000256" key="14">
    <source>
        <dbReference type="ARBA" id="ARBA00023136"/>
    </source>
</evidence>
<comment type="caution">
    <text evidence="20">The sequence shown here is derived from an EMBL/GenBank/DDBJ whole genome shotgun (WGS) entry which is preliminary data.</text>
</comment>
<organism evidence="20 21">
    <name type="scientific">Roseateles violae</name>
    <dbReference type="NCBI Taxonomy" id="3058042"/>
    <lineage>
        <taxon>Bacteria</taxon>
        <taxon>Pseudomonadati</taxon>
        <taxon>Pseudomonadota</taxon>
        <taxon>Betaproteobacteria</taxon>
        <taxon>Burkholderiales</taxon>
        <taxon>Sphaerotilaceae</taxon>
        <taxon>Roseateles</taxon>
    </lineage>
</organism>
<keyword evidence="12 16" id="KW-0408">Iron</keyword>
<evidence type="ECO:0000256" key="11">
    <source>
        <dbReference type="ARBA" id="ARBA00022989"/>
    </source>
</evidence>
<accession>A0ABT8DT41</accession>
<dbReference type="InterPro" id="IPR036909">
    <property type="entry name" value="Cyt_c-like_dom_sf"/>
</dbReference>
<evidence type="ECO:0000256" key="6">
    <source>
        <dbReference type="ARBA" id="ARBA00022617"/>
    </source>
</evidence>
<evidence type="ECO:0000256" key="1">
    <source>
        <dbReference type="ARBA" id="ARBA00004141"/>
    </source>
</evidence>
<protein>
    <recommendedName>
        <fullName evidence="4">cytochrome-c oxidase</fullName>
        <ecNumber evidence="4">7.1.1.9</ecNumber>
    </recommendedName>
</protein>
<gene>
    <name evidence="20" type="ORF">QWJ38_13140</name>
</gene>
<keyword evidence="13" id="KW-0186">Copper</keyword>
<name>A0ABT8DT41_9BURK</name>
<feature type="domain" description="Cytochrome oxidase subunit II copper A binding" evidence="18">
    <location>
        <begin position="117"/>
        <end position="259"/>
    </location>
</feature>
<evidence type="ECO:0000256" key="17">
    <source>
        <dbReference type="SAM" id="Phobius"/>
    </source>
</evidence>
<keyword evidence="5" id="KW-0813">Transport</keyword>
<evidence type="ECO:0000256" key="2">
    <source>
        <dbReference type="ARBA" id="ARBA00004418"/>
    </source>
</evidence>
<dbReference type="RefSeq" id="WP_290359532.1">
    <property type="nucleotide sequence ID" value="NZ_JAUHHC010000003.1"/>
</dbReference>
<evidence type="ECO:0000259" key="18">
    <source>
        <dbReference type="PROSITE" id="PS50857"/>
    </source>
</evidence>
<keyword evidence="9" id="KW-1278">Translocase</keyword>
<evidence type="ECO:0000256" key="5">
    <source>
        <dbReference type="ARBA" id="ARBA00022448"/>
    </source>
</evidence>
<dbReference type="InterPro" id="IPR002429">
    <property type="entry name" value="CcO_II-like_C"/>
</dbReference>
<evidence type="ECO:0000256" key="15">
    <source>
        <dbReference type="ARBA" id="ARBA00047816"/>
    </source>
</evidence>
<evidence type="ECO:0000256" key="8">
    <source>
        <dbReference type="ARBA" id="ARBA00022723"/>
    </source>
</evidence>
<dbReference type="InterPro" id="IPR036257">
    <property type="entry name" value="Cyt_c_oxidase_su2_TM_sf"/>
</dbReference>
<evidence type="ECO:0000256" key="16">
    <source>
        <dbReference type="PROSITE-ProRule" id="PRU00433"/>
    </source>
</evidence>
<dbReference type="InterPro" id="IPR009056">
    <property type="entry name" value="Cyt_c-like_dom"/>
</dbReference>
<dbReference type="Gene3D" id="1.10.760.10">
    <property type="entry name" value="Cytochrome c-like domain"/>
    <property type="match status" value="1"/>
</dbReference>
<keyword evidence="7 17" id="KW-0812">Transmembrane</keyword>
<dbReference type="PROSITE" id="PS50857">
    <property type="entry name" value="COX2_CUA"/>
    <property type="match status" value="1"/>
</dbReference>
<keyword evidence="21" id="KW-1185">Reference proteome</keyword>
<dbReference type="PROSITE" id="PS00078">
    <property type="entry name" value="COX2"/>
    <property type="match status" value="1"/>
</dbReference>
<dbReference type="Gene3D" id="2.60.40.420">
    <property type="entry name" value="Cupredoxins - blue copper proteins"/>
    <property type="match status" value="1"/>
</dbReference>
<comment type="similarity">
    <text evidence="3">Belongs to the cytochrome c oxidase subunit 2 family.</text>
</comment>
<keyword evidence="14 17" id="KW-0472">Membrane</keyword>
<dbReference type="SUPFAM" id="SSF49503">
    <property type="entry name" value="Cupredoxins"/>
    <property type="match status" value="1"/>
</dbReference>
<dbReference type="Pfam" id="PF00034">
    <property type="entry name" value="Cytochrom_C"/>
    <property type="match status" value="1"/>
</dbReference>
<reference evidence="20 21" key="1">
    <citation type="submission" date="2023-06" db="EMBL/GenBank/DDBJ databases">
        <title>Pelomonas sp. PFR6 16S ribosomal RNA gene Genome sequencing and assembly.</title>
        <authorList>
            <person name="Woo H."/>
        </authorList>
    </citation>
    <scope>NUCLEOTIDE SEQUENCE [LARGE SCALE GENOMIC DNA]</scope>
    <source>
        <strain evidence="20 21">PFR6</strain>
    </source>
</reference>
<keyword evidence="11 17" id="KW-1133">Transmembrane helix</keyword>
<dbReference type="InterPro" id="IPR045187">
    <property type="entry name" value="CcO_II"/>
</dbReference>
<proteinExistence type="inferred from homology"/>
<evidence type="ECO:0000256" key="9">
    <source>
        <dbReference type="ARBA" id="ARBA00022967"/>
    </source>
</evidence>
<evidence type="ECO:0000256" key="4">
    <source>
        <dbReference type="ARBA" id="ARBA00012949"/>
    </source>
</evidence>
<dbReference type="Pfam" id="PF00116">
    <property type="entry name" value="COX2"/>
    <property type="match status" value="1"/>
</dbReference>
<comment type="subcellular location">
    <subcellularLocation>
        <location evidence="1">Membrane</location>
        <topology evidence="1">Multi-pass membrane protein</topology>
    </subcellularLocation>
    <subcellularLocation>
        <location evidence="2">Periplasm</location>
    </subcellularLocation>
</comment>
<feature type="transmembrane region" description="Helical" evidence="17">
    <location>
        <begin position="39"/>
        <end position="62"/>
    </location>
</feature>
<feature type="transmembrane region" description="Helical" evidence="17">
    <location>
        <begin position="89"/>
        <end position="110"/>
    </location>
</feature>
<evidence type="ECO:0000256" key="10">
    <source>
        <dbReference type="ARBA" id="ARBA00022982"/>
    </source>
</evidence>
<dbReference type="PROSITE" id="PS51007">
    <property type="entry name" value="CYTC"/>
    <property type="match status" value="1"/>
</dbReference>
<keyword evidence="10" id="KW-0249">Electron transport</keyword>
<dbReference type="PANTHER" id="PTHR22888">
    <property type="entry name" value="CYTOCHROME C OXIDASE, SUBUNIT II"/>
    <property type="match status" value="1"/>
</dbReference>
<evidence type="ECO:0000256" key="7">
    <source>
        <dbReference type="ARBA" id="ARBA00022692"/>
    </source>
</evidence>
<dbReference type="CDD" id="cd13919">
    <property type="entry name" value="CuRO_HCO_II_like_5"/>
    <property type="match status" value="1"/>
</dbReference>
<sequence>MVIAVVLIVIVLASLVFHFVNPWHPLALASNWDQMDNTLTITFVITGIFFVVLNLLLVYILVRFRRRAGQTAAHEPAAYQPVNHKLERWLTAITTVGIVALLAPGLLVYADYVRPPPEALEIEVLGTQWQWRFRFPGADGKLGRTDARFVKGGNPFGIDPGDLQGQDDTVVDGSEVHLPVGKPVRMVLRSLDVLHDFYVPPFRARMNMVPGLVTTYWFTPTKTGRYESMCAQLCGVGHANMRGLVVVDSPADYQAWLDGKPSFAKANLPPPEPAAGAGAEATATPAALGMALAKSKACVACHSIDGSAGVGPTWKGLYGKTEAFADGSKLKVDEAVLRQEIREPTSRVVQGFPPIMPKTELSDAEVDALIAYIRAQGTAP</sequence>